<proteinExistence type="predicted"/>
<gene>
    <name evidence="1" type="ORF">RPE78_11100</name>
</gene>
<name>A0ABZ1E068_9RHOB</name>
<evidence type="ECO:0000313" key="2">
    <source>
        <dbReference type="Proteomes" id="UP001623290"/>
    </source>
</evidence>
<dbReference type="RefSeq" id="WP_406720582.1">
    <property type="nucleotide sequence ID" value="NZ_CP135443.1"/>
</dbReference>
<dbReference type="EMBL" id="CP135443">
    <property type="protein sequence ID" value="WRY33226.1"/>
    <property type="molecule type" value="Genomic_DNA"/>
</dbReference>
<evidence type="ECO:0000313" key="1">
    <source>
        <dbReference type="EMBL" id="WRY33226.1"/>
    </source>
</evidence>
<protein>
    <recommendedName>
        <fullName evidence="3">DUF4174 domain-containing protein</fullName>
    </recommendedName>
</protein>
<sequence length="153" mass="15687">MPYLSGVLRCVAYAGAVAVSTWAIIDVVGHAEAQPTGVFLPLGDARAALEAGPTTFRPVIVLADTPDDPAYQVQMANLRSASKDLSARDIVVLSDTAASDSGDEGANGGANEGLDRTGGFRIIVMGRNGAIRLNQTSPLGADQLIASFDGQSA</sequence>
<keyword evidence="2" id="KW-1185">Reference proteome</keyword>
<reference evidence="1 2" key="1">
    <citation type="submission" date="2023-09" db="EMBL/GenBank/DDBJ databases">
        <title>Thioclava shenzhenensis sp. nov., a multidrug resistant bacteria-antagonizing species isolated from coastal seawater.</title>
        <authorList>
            <person name="Long M."/>
        </authorList>
    </citation>
    <scope>NUCLEOTIDE SEQUENCE [LARGE SCALE GENOMIC DNA]</scope>
    <source>
        <strain evidence="1 2">FTW29</strain>
    </source>
</reference>
<evidence type="ECO:0008006" key="3">
    <source>
        <dbReference type="Google" id="ProtNLM"/>
    </source>
</evidence>
<accession>A0ABZ1E068</accession>
<organism evidence="1 2">
    <name type="scientific">Thioclava litoralis</name>
    <dbReference type="NCBI Taxonomy" id="3076557"/>
    <lineage>
        <taxon>Bacteria</taxon>
        <taxon>Pseudomonadati</taxon>
        <taxon>Pseudomonadota</taxon>
        <taxon>Alphaproteobacteria</taxon>
        <taxon>Rhodobacterales</taxon>
        <taxon>Paracoccaceae</taxon>
        <taxon>Thioclava</taxon>
    </lineage>
</organism>
<dbReference type="Proteomes" id="UP001623290">
    <property type="component" value="Chromosome"/>
</dbReference>